<evidence type="ECO:0000256" key="2">
    <source>
        <dbReference type="SAM" id="MobiDB-lite"/>
    </source>
</evidence>
<dbReference type="EMBL" id="SOZJ01000001">
    <property type="protein sequence ID" value="TGJ73096.1"/>
    <property type="molecule type" value="Genomic_DNA"/>
</dbReference>
<name>A0A8H2HUK5_ORBOL</name>
<feature type="compositionally biased region" description="Low complexity" evidence="2">
    <location>
        <begin position="559"/>
        <end position="570"/>
    </location>
</feature>
<feature type="transmembrane region" description="Helical" evidence="3">
    <location>
        <begin position="334"/>
        <end position="358"/>
    </location>
</feature>
<dbReference type="AlphaFoldDB" id="A0A8H2HUK5"/>
<sequence length="583" mass="62067">MDPATSKIQVPGNNDPGISTNTGSSSPSAPTNTNSDGSAAPINTKFDEPAKPTLPRRITDKVVIPVIALGLATPIISQGICLVGSKILKHRMDRETEAMMARAHAGGSLNIGRGDPIALSKDEENMRKAEMSAIKEHFKRRKEDAKVQRRLLKAEKAAIRKNESIFAQKLKKKPSPSITSTTATATAAATIDTANGQPVIQNPDPPTYSEAISRVDNLVPEWGQSGPSTLPFQMSTTPINPNSATNTPAPSKCKGVLNWVQEKKSAAYQGLKLDQKKAAFKTKYLIMAKVLKAIGGIGDKMTSRGFLMSALGASTFGSLPSLIMPFFGGAMADPIIFGTITSGLIIVISAIGSIVVYIKSRQNSRRAIEKSAFGRILTDKERKERKPEYKNAKLKAKLDKKAEQAQLKAEEKELKSEQAKLKSLAKAEAELLKKQTKQVKKETLQKKITGLPLKIVLGGVKFLNTLAVEIPKASVPDVPTDAVPGAVQGDILPTEPTDVVSLAKTQLDVGEASEKLPSTGLDETEGKLPETALGEVDEKLSAVDPQTGPVAPTPLGLNPTTQPVPITPITSAPGSTPMPITPI</sequence>
<feature type="region of interest" description="Disordered" evidence="2">
    <location>
        <begin position="543"/>
        <end position="583"/>
    </location>
</feature>
<organism evidence="4 5">
    <name type="scientific">Orbilia oligospora</name>
    <name type="common">Nematode-trapping fungus</name>
    <name type="synonym">Arthrobotrys oligospora</name>
    <dbReference type="NCBI Taxonomy" id="2813651"/>
    <lineage>
        <taxon>Eukaryota</taxon>
        <taxon>Fungi</taxon>
        <taxon>Dikarya</taxon>
        <taxon>Ascomycota</taxon>
        <taxon>Pezizomycotina</taxon>
        <taxon>Orbiliomycetes</taxon>
        <taxon>Orbiliales</taxon>
        <taxon>Orbiliaceae</taxon>
        <taxon>Orbilia</taxon>
    </lineage>
</organism>
<evidence type="ECO:0000256" key="3">
    <source>
        <dbReference type="SAM" id="Phobius"/>
    </source>
</evidence>
<evidence type="ECO:0000256" key="1">
    <source>
        <dbReference type="SAM" id="Coils"/>
    </source>
</evidence>
<evidence type="ECO:0000313" key="5">
    <source>
        <dbReference type="Proteomes" id="UP000297595"/>
    </source>
</evidence>
<evidence type="ECO:0000313" key="4">
    <source>
        <dbReference type="EMBL" id="TGJ73096.1"/>
    </source>
</evidence>
<keyword evidence="3" id="KW-0812">Transmembrane</keyword>
<dbReference type="Proteomes" id="UP000297595">
    <property type="component" value="Unassembled WGS sequence"/>
</dbReference>
<keyword evidence="1" id="KW-0175">Coiled coil</keyword>
<proteinExistence type="predicted"/>
<keyword evidence="3" id="KW-0472">Membrane</keyword>
<feature type="compositionally biased region" description="Low complexity" evidence="2">
    <location>
        <begin position="16"/>
        <end position="35"/>
    </location>
</feature>
<gene>
    <name evidence="4" type="ORF">EYR41_000215</name>
</gene>
<feature type="compositionally biased region" description="Polar residues" evidence="2">
    <location>
        <begin position="1"/>
        <end position="12"/>
    </location>
</feature>
<feature type="region of interest" description="Disordered" evidence="2">
    <location>
        <begin position="1"/>
        <end position="53"/>
    </location>
</feature>
<accession>A0A8H2HUK5</accession>
<feature type="transmembrane region" description="Helical" evidence="3">
    <location>
        <begin position="306"/>
        <end position="328"/>
    </location>
</feature>
<feature type="coiled-coil region" evidence="1">
    <location>
        <begin position="135"/>
        <end position="162"/>
    </location>
</feature>
<comment type="caution">
    <text evidence="4">The sequence shown here is derived from an EMBL/GenBank/DDBJ whole genome shotgun (WGS) entry which is preliminary data.</text>
</comment>
<feature type="transmembrane region" description="Helical" evidence="3">
    <location>
        <begin position="62"/>
        <end position="84"/>
    </location>
</feature>
<protein>
    <submittedName>
        <fullName evidence="4">Uncharacterized protein</fullName>
    </submittedName>
</protein>
<reference evidence="4 5" key="1">
    <citation type="submission" date="2019-03" db="EMBL/GenBank/DDBJ databases">
        <title>Nematode-trapping fungi genome.</title>
        <authorList>
            <person name="Vidal-Diez De Ulzurrun G."/>
        </authorList>
    </citation>
    <scope>NUCLEOTIDE SEQUENCE [LARGE SCALE GENOMIC DNA]</scope>
    <source>
        <strain evidence="4 5">TWF154</strain>
    </source>
</reference>
<feature type="coiled-coil region" evidence="1">
    <location>
        <begin position="391"/>
        <end position="442"/>
    </location>
</feature>
<keyword evidence="3" id="KW-1133">Transmembrane helix</keyword>